<evidence type="ECO:0000313" key="3">
    <source>
        <dbReference type="Proteomes" id="UP001224775"/>
    </source>
</evidence>
<dbReference type="InterPro" id="IPR006597">
    <property type="entry name" value="Sel1-like"/>
</dbReference>
<feature type="compositionally biased region" description="Low complexity" evidence="1">
    <location>
        <begin position="13"/>
        <end position="24"/>
    </location>
</feature>
<sequence length="282" mass="31965">MNTAAFQRSPSVASSNANDNGNGNEDNTLEEAAILFTQPVESHLGDCPVCFLPLNRRNLVMHTCCCKTICNGCAYSYYKSNSNTAQPISCLFCRIPPCKSEEEAKQQLKMRANSKDPVAMNTLGALHFLKNEYDDAFRYWKQGAEVGDAESHFNMGVRYRSGDGIEKDEEIGLRHLEKAAIAGHPHARSLLGCYEDDNHRYERASKHFFIAASFGCCQSVLMLTYYYQDGYISEDEYAGSLRAYQAFEDASTSKDRKEAEDDLEWKERYLTYNEGETSYVYY</sequence>
<dbReference type="EMBL" id="JATAAI010000036">
    <property type="protein sequence ID" value="KAK1734975.1"/>
    <property type="molecule type" value="Genomic_DNA"/>
</dbReference>
<dbReference type="Proteomes" id="UP001224775">
    <property type="component" value="Unassembled WGS sequence"/>
</dbReference>
<dbReference type="InterPro" id="IPR052748">
    <property type="entry name" value="ISR_Activator"/>
</dbReference>
<organism evidence="2 3">
    <name type="scientific">Skeletonema marinoi</name>
    <dbReference type="NCBI Taxonomy" id="267567"/>
    <lineage>
        <taxon>Eukaryota</taxon>
        <taxon>Sar</taxon>
        <taxon>Stramenopiles</taxon>
        <taxon>Ochrophyta</taxon>
        <taxon>Bacillariophyta</taxon>
        <taxon>Coscinodiscophyceae</taxon>
        <taxon>Thalassiosirophycidae</taxon>
        <taxon>Thalassiosirales</taxon>
        <taxon>Skeletonemataceae</taxon>
        <taxon>Skeletonema</taxon>
        <taxon>Skeletonema marinoi-dohrnii complex</taxon>
    </lineage>
</organism>
<comment type="caution">
    <text evidence="2">The sequence shown here is derived from an EMBL/GenBank/DDBJ whole genome shotgun (WGS) entry which is preliminary data.</text>
</comment>
<proteinExistence type="predicted"/>
<accession>A0AAD8XWU9</accession>
<dbReference type="PANTHER" id="PTHR45011">
    <property type="entry name" value="DAP3-BINDING CELL DEATH ENHANCER 1"/>
    <property type="match status" value="1"/>
</dbReference>
<feature type="compositionally biased region" description="Polar residues" evidence="1">
    <location>
        <begin position="1"/>
        <end position="12"/>
    </location>
</feature>
<dbReference type="Gene3D" id="1.25.40.10">
    <property type="entry name" value="Tetratricopeptide repeat domain"/>
    <property type="match status" value="1"/>
</dbReference>
<dbReference type="SMART" id="SM00671">
    <property type="entry name" value="SEL1"/>
    <property type="match status" value="2"/>
</dbReference>
<dbReference type="AlphaFoldDB" id="A0AAD8XWU9"/>
<reference evidence="2" key="1">
    <citation type="submission" date="2023-06" db="EMBL/GenBank/DDBJ databases">
        <title>Survivors Of The Sea: Transcriptome response of Skeletonema marinoi to long-term dormancy.</title>
        <authorList>
            <person name="Pinder M.I.M."/>
            <person name="Kourtchenko O."/>
            <person name="Robertson E.K."/>
            <person name="Larsson T."/>
            <person name="Maumus F."/>
            <person name="Osuna-Cruz C.M."/>
            <person name="Vancaester E."/>
            <person name="Stenow R."/>
            <person name="Vandepoele K."/>
            <person name="Ploug H."/>
            <person name="Bruchert V."/>
            <person name="Godhe A."/>
            <person name="Topel M."/>
        </authorList>
    </citation>
    <scope>NUCLEOTIDE SEQUENCE</scope>
    <source>
        <strain evidence="2">R05AC</strain>
    </source>
</reference>
<gene>
    <name evidence="2" type="ORF">QTG54_014435</name>
</gene>
<protein>
    <submittedName>
        <fullName evidence="2">Sel1-like repeat family protein</fullName>
    </submittedName>
</protein>
<feature type="region of interest" description="Disordered" evidence="1">
    <location>
        <begin position="1"/>
        <end position="24"/>
    </location>
</feature>
<dbReference type="SUPFAM" id="SSF81901">
    <property type="entry name" value="HCP-like"/>
    <property type="match status" value="1"/>
</dbReference>
<keyword evidence="3" id="KW-1185">Reference proteome</keyword>
<dbReference type="InterPro" id="IPR011990">
    <property type="entry name" value="TPR-like_helical_dom_sf"/>
</dbReference>
<evidence type="ECO:0000256" key="1">
    <source>
        <dbReference type="SAM" id="MobiDB-lite"/>
    </source>
</evidence>
<evidence type="ECO:0000313" key="2">
    <source>
        <dbReference type="EMBL" id="KAK1734975.1"/>
    </source>
</evidence>
<dbReference type="PANTHER" id="PTHR45011:SF1">
    <property type="entry name" value="DAP3-BINDING CELL DEATH ENHANCER 1"/>
    <property type="match status" value="1"/>
</dbReference>
<name>A0AAD8XWU9_9STRA</name>